<protein>
    <submittedName>
        <fullName evidence="1">DUF4238 domain-containing protein</fullName>
    </submittedName>
</protein>
<proteinExistence type="predicted"/>
<keyword evidence="2" id="KW-1185">Reference proteome</keyword>
<name>A0ABU8NIJ3_9SPHI</name>
<gene>
    <name evidence="1" type="ORF">WAE58_03735</name>
</gene>
<dbReference type="Pfam" id="PF14022">
    <property type="entry name" value="DUF4238"/>
    <property type="match status" value="1"/>
</dbReference>
<comment type="caution">
    <text evidence="1">The sequence shown here is derived from an EMBL/GenBank/DDBJ whole genome shotgun (WGS) entry which is preliminary data.</text>
</comment>
<evidence type="ECO:0000313" key="2">
    <source>
        <dbReference type="Proteomes" id="UP001378956"/>
    </source>
</evidence>
<dbReference type="EMBL" id="JBBEUB010000001">
    <property type="protein sequence ID" value="MEJ2901516.1"/>
    <property type="molecule type" value="Genomic_DNA"/>
</dbReference>
<accession>A0ABU8NIJ3</accession>
<organism evidence="1 2">
    <name type="scientific">Pedobacter panaciterrae</name>
    <dbReference type="NCBI Taxonomy" id="363849"/>
    <lineage>
        <taxon>Bacteria</taxon>
        <taxon>Pseudomonadati</taxon>
        <taxon>Bacteroidota</taxon>
        <taxon>Sphingobacteriia</taxon>
        <taxon>Sphingobacteriales</taxon>
        <taxon>Sphingobacteriaceae</taxon>
        <taxon>Pedobacter</taxon>
    </lineage>
</organism>
<dbReference type="InterPro" id="IPR025332">
    <property type="entry name" value="DUF4238"/>
</dbReference>
<sequence length="359" mass="41795">MALKKKQHFVSQFLIKKFAIDQERKFVHLYNRKTDTVVNHALIKTQAQENYYYGNDLTFEEFLSVTEERAAPVIAEILESGLIPKIGDKRYSYLLHFVMLYHSRTKAQVDHTEENLNATLKALSKYDSSLQQLNLDELRLKHPEPAAFNLACFMDDWVVTADLHAFLLTNHTGKDFFLSDNPLITFNPFMQKRKYYWAANSHLSKGLILLFPLSPDHYLMLIDPYSYDVKCTAENRIHVDKASDLYNINLLQSVSADKNLYYRIAQEEAYIKSLAMEGLRNKKSKLISELVPCPGKPEAKCLFSYHLAHTLNLSFSFIRESEEAKAYDVTKQRDHPRNQEIVDWMKQVRLKRKQDVADS</sequence>
<dbReference type="RefSeq" id="WP_337715274.1">
    <property type="nucleotide sequence ID" value="NZ_JBBEUB010000001.1"/>
</dbReference>
<evidence type="ECO:0000313" key="1">
    <source>
        <dbReference type="EMBL" id="MEJ2901516.1"/>
    </source>
</evidence>
<reference evidence="1 2" key="1">
    <citation type="submission" date="2024-03" db="EMBL/GenBank/DDBJ databases">
        <title>Sequence of Lycoming College Course Isolates.</title>
        <authorList>
            <person name="Plotts O."/>
            <person name="Newman J."/>
        </authorList>
    </citation>
    <scope>NUCLEOTIDE SEQUENCE [LARGE SCALE GENOMIC DNA]</scope>
    <source>
        <strain evidence="1 2">CJB-3</strain>
    </source>
</reference>
<dbReference type="Proteomes" id="UP001378956">
    <property type="component" value="Unassembled WGS sequence"/>
</dbReference>